<evidence type="ECO:0000313" key="2">
    <source>
        <dbReference type="EMBL" id="KAJ9603848.1"/>
    </source>
</evidence>
<sequence length="544" mass="60750">MVEIKFVTVKPGPGTESRRAQELRAAAARSHASRVSHIRAIQRKKELLRADGENVDVHHHQSTKSEDTRPANVLPYPDQSFATSTSHLETTLGQGRSDPFGSYDGSKLPHRLQAALEDAYEVVWPMMLEAKGEELAMIKRAWRSGAIHSPCLFHCQVMGAAGVAMAFCGNEALAQYFSHKRLEHQMIASRLIRQELERINCDAQQPTAELIMSILNLVGASGDINNFDGGEVHPKSPLAQAQPLGRAKIDHAHFEVVHALVKRIGGLIMLKAYALAHMIEVIDIYVASERGSRPVYAPSHTYQGLATSGKFIPDDHAVELAKVIGSGLEILASLDEELFELYLNAREVTVALDQYHRGAHGRPSLNDLVEARNMIQHGFCDLCSPPDPEMKPEAALYEICRLAGLLFSDMVILPLPYNSGVKPRLSHRLRVILEASSMTTCWMSAELCNLLLWIVFMGAIAATLTPDRDWYVQRLQELTERRPLDWHGFKRLMRTFLWWDFVFEVPAAKIWKIIQTSIAGGKSLSIRHKMETQQLAHATGEVQT</sequence>
<dbReference type="Proteomes" id="UP001172673">
    <property type="component" value="Unassembled WGS sequence"/>
</dbReference>
<gene>
    <name evidence="2" type="ORF">H2200_011369</name>
</gene>
<evidence type="ECO:0008006" key="4">
    <source>
        <dbReference type="Google" id="ProtNLM"/>
    </source>
</evidence>
<evidence type="ECO:0000313" key="3">
    <source>
        <dbReference type="Proteomes" id="UP001172673"/>
    </source>
</evidence>
<feature type="compositionally biased region" description="Basic and acidic residues" evidence="1">
    <location>
        <begin position="51"/>
        <end position="69"/>
    </location>
</feature>
<name>A0AA39CD25_9EURO</name>
<reference evidence="2" key="1">
    <citation type="submission" date="2022-10" db="EMBL/GenBank/DDBJ databases">
        <title>Culturing micro-colonial fungi from biological soil crusts in the Mojave desert and describing Neophaeococcomyces mojavensis, and introducing the new genera and species Taxawa tesnikishii.</title>
        <authorList>
            <person name="Kurbessoian T."/>
            <person name="Stajich J.E."/>
        </authorList>
    </citation>
    <scope>NUCLEOTIDE SEQUENCE</scope>
    <source>
        <strain evidence="2">TK_41</strain>
    </source>
</reference>
<comment type="caution">
    <text evidence="2">The sequence shown here is derived from an EMBL/GenBank/DDBJ whole genome shotgun (WGS) entry which is preliminary data.</text>
</comment>
<evidence type="ECO:0000256" key="1">
    <source>
        <dbReference type="SAM" id="MobiDB-lite"/>
    </source>
</evidence>
<feature type="region of interest" description="Disordered" evidence="1">
    <location>
        <begin position="51"/>
        <end position="72"/>
    </location>
</feature>
<keyword evidence="3" id="KW-1185">Reference proteome</keyword>
<organism evidence="2 3">
    <name type="scientific">Cladophialophora chaetospira</name>
    <dbReference type="NCBI Taxonomy" id="386627"/>
    <lineage>
        <taxon>Eukaryota</taxon>
        <taxon>Fungi</taxon>
        <taxon>Dikarya</taxon>
        <taxon>Ascomycota</taxon>
        <taxon>Pezizomycotina</taxon>
        <taxon>Eurotiomycetes</taxon>
        <taxon>Chaetothyriomycetidae</taxon>
        <taxon>Chaetothyriales</taxon>
        <taxon>Herpotrichiellaceae</taxon>
        <taxon>Cladophialophora</taxon>
    </lineage>
</organism>
<dbReference type="AlphaFoldDB" id="A0AA39CD25"/>
<proteinExistence type="predicted"/>
<protein>
    <recommendedName>
        <fullName evidence="4">Tachykinin family protein</fullName>
    </recommendedName>
</protein>
<dbReference type="EMBL" id="JAPDRK010000020">
    <property type="protein sequence ID" value="KAJ9603848.1"/>
    <property type="molecule type" value="Genomic_DNA"/>
</dbReference>
<accession>A0AA39CD25</accession>
<dbReference type="PANTHER" id="PTHR37540:SF10">
    <property type="entry name" value="SIGMA-70 REGION 2 FAMILY PROTEIN"/>
    <property type="match status" value="1"/>
</dbReference>
<dbReference type="PANTHER" id="PTHR37540">
    <property type="entry name" value="TRANSCRIPTION FACTOR (ACR-2), PUTATIVE-RELATED-RELATED"/>
    <property type="match status" value="1"/>
</dbReference>